<feature type="region of interest" description="Disordered" evidence="1">
    <location>
        <begin position="1"/>
        <end position="50"/>
    </location>
</feature>
<proteinExistence type="predicted"/>
<protein>
    <submittedName>
        <fullName evidence="2">Uncharacterized protein</fullName>
    </submittedName>
</protein>
<dbReference type="EMBL" id="JBGJLR010000004">
    <property type="protein sequence ID" value="MEZ2738873.1"/>
    <property type="molecule type" value="Genomic_DNA"/>
</dbReference>
<reference evidence="2 3" key="1">
    <citation type="submission" date="2024-08" db="EMBL/GenBank/DDBJ databases">
        <authorList>
            <person name="Feng Z."/>
            <person name="Ronholm J."/>
        </authorList>
    </citation>
    <scope>NUCLEOTIDE SEQUENCE [LARGE SCALE GENOMIC DNA]</scope>
    <source>
        <strain evidence="2 3">4-AB0-8</strain>
    </source>
</reference>
<gene>
    <name evidence="2" type="ORF">ACBP88_05240</name>
</gene>
<evidence type="ECO:0000313" key="3">
    <source>
        <dbReference type="Proteomes" id="UP001567350"/>
    </source>
</evidence>
<sequence>MTRPPRAMSSPEHVCVAPRAQCAAPSRPETTPQAERKRSAHGQGGGECGE</sequence>
<comment type="caution">
    <text evidence="2">The sequence shown here is derived from an EMBL/GenBank/DDBJ whole genome shotgun (WGS) entry which is preliminary data.</text>
</comment>
<evidence type="ECO:0000256" key="1">
    <source>
        <dbReference type="SAM" id="MobiDB-lite"/>
    </source>
</evidence>
<dbReference type="RefSeq" id="WP_298059476.1">
    <property type="nucleotide sequence ID" value="NZ_JBGJLR010000004.1"/>
</dbReference>
<keyword evidence="3" id="KW-1185">Reference proteome</keyword>
<name>A0ABV4IAI9_9BURK</name>
<accession>A0ABV4IAI9</accession>
<dbReference type="Proteomes" id="UP001567350">
    <property type="component" value="Unassembled WGS sequence"/>
</dbReference>
<organism evidence="2 3">
    <name type="scientific">Comamonas jiangduensis</name>
    <dbReference type="NCBI Taxonomy" id="1194168"/>
    <lineage>
        <taxon>Bacteria</taxon>
        <taxon>Pseudomonadati</taxon>
        <taxon>Pseudomonadota</taxon>
        <taxon>Betaproteobacteria</taxon>
        <taxon>Burkholderiales</taxon>
        <taxon>Comamonadaceae</taxon>
        <taxon>Comamonas</taxon>
    </lineage>
</organism>
<evidence type="ECO:0000313" key="2">
    <source>
        <dbReference type="EMBL" id="MEZ2738873.1"/>
    </source>
</evidence>